<dbReference type="EMBL" id="KL197715">
    <property type="protein sequence ID" value="KDQ59506.1"/>
    <property type="molecule type" value="Genomic_DNA"/>
</dbReference>
<feature type="region of interest" description="Disordered" evidence="1">
    <location>
        <begin position="16"/>
        <end position="105"/>
    </location>
</feature>
<protein>
    <submittedName>
        <fullName evidence="2">Uncharacterized protein</fullName>
    </submittedName>
</protein>
<dbReference type="Proteomes" id="UP000027265">
    <property type="component" value="Unassembled WGS sequence"/>
</dbReference>
<feature type="compositionally biased region" description="Pro residues" evidence="1">
    <location>
        <begin position="25"/>
        <end position="41"/>
    </location>
</feature>
<keyword evidence="3" id="KW-1185">Reference proteome</keyword>
<dbReference type="OrthoDB" id="191192at2759"/>
<feature type="compositionally biased region" description="Pro residues" evidence="1">
    <location>
        <begin position="54"/>
        <end position="67"/>
    </location>
</feature>
<dbReference type="STRING" id="933084.A0A067QAA0"/>
<reference evidence="3" key="1">
    <citation type="journal article" date="2014" name="Proc. Natl. Acad. Sci. U.S.A.">
        <title>Extensive sampling of basidiomycete genomes demonstrates inadequacy of the white-rot/brown-rot paradigm for wood decay fungi.</title>
        <authorList>
            <person name="Riley R."/>
            <person name="Salamov A.A."/>
            <person name="Brown D.W."/>
            <person name="Nagy L.G."/>
            <person name="Floudas D."/>
            <person name="Held B.W."/>
            <person name="Levasseur A."/>
            <person name="Lombard V."/>
            <person name="Morin E."/>
            <person name="Otillar R."/>
            <person name="Lindquist E.A."/>
            <person name="Sun H."/>
            <person name="LaButti K.M."/>
            <person name="Schmutz J."/>
            <person name="Jabbour D."/>
            <person name="Luo H."/>
            <person name="Baker S.E."/>
            <person name="Pisabarro A.G."/>
            <person name="Walton J.D."/>
            <person name="Blanchette R.A."/>
            <person name="Henrissat B."/>
            <person name="Martin F."/>
            <person name="Cullen D."/>
            <person name="Hibbett D.S."/>
            <person name="Grigoriev I.V."/>
        </authorList>
    </citation>
    <scope>NUCLEOTIDE SEQUENCE [LARGE SCALE GENOMIC DNA]</scope>
    <source>
        <strain evidence="3">MUCL 33604</strain>
    </source>
</reference>
<proteinExistence type="predicted"/>
<dbReference type="InParanoid" id="A0A067QAA0"/>
<evidence type="ECO:0000313" key="2">
    <source>
        <dbReference type="EMBL" id="KDQ59506.1"/>
    </source>
</evidence>
<organism evidence="2 3">
    <name type="scientific">Jaapia argillacea MUCL 33604</name>
    <dbReference type="NCBI Taxonomy" id="933084"/>
    <lineage>
        <taxon>Eukaryota</taxon>
        <taxon>Fungi</taxon>
        <taxon>Dikarya</taxon>
        <taxon>Basidiomycota</taxon>
        <taxon>Agaricomycotina</taxon>
        <taxon>Agaricomycetes</taxon>
        <taxon>Agaricomycetidae</taxon>
        <taxon>Jaapiales</taxon>
        <taxon>Jaapiaceae</taxon>
        <taxon>Jaapia</taxon>
    </lineage>
</organism>
<dbReference type="HOGENOM" id="CLU_154758_0_0_1"/>
<gene>
    <name evidence="2" type="ORF">JAAARDRAFT_33082</name>
</gene>
<name>A0A067QAA0_9AGAM</name>
<dbReference type="AlphaFoldDB" id="A0A067QAA0"/>
<accession>A0A067QAA0</accession>
<evidence type="ECO:0000313" key="3">
    <source>
        <dbReference type="Proteomes" id="UP000027265"/>
    </source>
</evidence>
<feature type="compositionally biased region" description="Polar residues" evidence="1">
    <location>
        <begin position="80"/>
        <end position="89"/>
    </location>
</feature>
<sequence length="136" mass="14270">MSNSVLASFDPFAVHPFTNSSGLMAPPPPPSQFPRHPPSPPQHATEGAHSTAPTSPPVSPSSSPIPPATIHAPRPRRANSPPQVSSTSPPKAIFVPFRPERSSPDLGDILVKKKVTYWGSTKKSADEAAARAGQKA</sequence>
<evidence type="ECO:0000256" key="1">
    <source>
        <dbReference type="SAM" id="MobiDB-lite"/>
    </source>
</evidence>